<dbReference type="Proteomes" id="UP000030661">
    <property type="component" value="Unassembled WGS sequence"/>
</dbReference>
<dbReference type="CDD" id="cd02955">
    <property type="entry name" value="SSP411"/>
    <property type="match status" value="1"/>
</dbReference>
<dbReference type="STRING" id="1499967.U27_02043"/>
<reference evidence="2" key="1">
    <citation type="journal article" date="2015" name="PeerJ">
        <title>First genomic representation of candidate bacterial phylum KSB3 points to enhanced environmental sensing as a trigger of wastewater bulking.</title>
        <authorList>
            <person name="Sekiguchi Y."/>
            <person name="Ohashi A."/>
            <person name="Parks D.H."/>
            <person name="Yamauchi T."/>
            <person name="Tyson G.W."/>
            <person name="Hugenholtz P."/>
        </authorList>
    </citation>
    <scope>NUCLEOTIDE SEQUENCE [LARGE SCALE GENOMIC DNA]</scope>
</reference>
<sequence length="703" mass="80058">MTQHTATAPLNRLQYEKSPYLLQHAENPVAWHPWGPEAFEKARAENKPIFLSIGYSTCHWCHVMAHESFEDPQIAELMNAVFVSIKVDREERPDLDNIYMTVCQLLTGSGGWPLTIIMTPDKRPFYAGTYFPKTSRFGRIGMADLIPQIQQIWTTEHEKALRTADQVVDALEKQTVFPASTRQETPAIEGILHDAYTQLVRRFDARHGGFGAAPKFPTPHNLSFLLRYWKRNNDETALSMVERTLQAMQLGGMYDHIGFGFHRYSTDERWLLPHFEKMLYDQALLSMTYLEAYQATGKETYARVAREIFTYVLRDMTSPEGGFYSAEDADSEGVEGKFYVWSAREIQELFEETDADLILKLFNFESNGNFRDQATGLKTGENIVYLRQSVEKTAVVLQMSEEALRQKLEQIRQRLFEVREQRIHPHKDDKILTDWNGLMIAALARGAQILDEPDYAHAAQRAMQFIFDNLRREDGGLLHRYRDSEAAILANVDDYAFLIWGLIELYETTFATNYLKQALAFNAEMIAHFWDAEAGGFYFTADDAETLLVRQKELYDGAIPSGNSVAMLNLLRLGRLTAQPELEERAQQLFQAFAASVTQSASNHAQLMHALDFAAGPTQEIVIVGRSDAEDPRVMLQALRTTYTPNSVVVLRPAEEELPEILQLAPYITPYVSLDGKATAYICRNYVCSLPATDVNEMLTLLN</sequence>
<dbReference type="AlphaFoldDB" id="A0A0S6W9Q8"/>
<dbReference type="InterPro" id="IPR024705">
    <property type="entry name" value="Ssp411"/>
</dbReference>
<dbReference type="PIRSF" id="PIRSF006402">
    <property type="entry name" value="UCP006402_thioredoxin"/>
    <property type="match status" value="1"/>
</dbReference>
<dbReference type="Gene3D" id="3.40.30.10">
    <property type="entry name" value="Glutaredoxin"/>
    <property type="match status" value="1"/>
</dbReference>
<dbReference type="GO" id="GO:0005975">
    <property type="term" value="P:carbohydrate metabolic process"/>
    <property type="evidence" value="ECO:0007669"/>
    <property type="project" value="InterPro"/>
</dbReference>
<dbReference type="SUPFAM" id="SSF52833">
    <property type="entry name" value="Thioredoxin-like"/>
    <property type="match status" value="1"/>
</dbReference>
<dbReference type="Pfam" id="PF03190">
    <property type="entry name" value="Thioredox_DsbH"/>
    <property type="match status" value="1"/>
</dbReference>
<dbReference type="PANTHER" id="PTHR42899:SF1">
    <property type="entry name" value="SPERMATOGENESIS-ASSOCIATED PROTEIN 20"/>
    <property type="match status" value="1"/>
</dbReference>
<dbReference type="Gene3D" id="1.50.10.20">
    <property type="match status" value="1"/>
</dbReference>
<dbReference type="eggNOG" id="COG1331">
    <property type="taxonomic scope" value="Bacteria"/>
</dbReference>
<accession>A0A0S6W9Q8</accession>
<dbReference type="InterPro" id="IPR008928">
    <property type="entry name" value="6-hairpin_glycosidase_sf"/>
</dbReference>
<dbReference type="PANTHER" id="PTHR42899">
    <property type="entry name" value="SPERMATOGENESIS-ASSOCIATED PROTEIN 20"/>
    <property type="match status" value="1"/>
</dbReference>
<evidence type="ECO:0000313" key="3">
    <source>
        <dbReference type="Proteomes" id="UP000030661"/>
    </source>
</evidence>
<feature type="domain" description="Spermatogenesis-associated protein 20-like TRX" evidence="1">
    <location>
        <begin position="11"/>
        <end position="171"/>
    </location>
</feature>
<dbReference type="Gene3D" id="1.50.10.10">
    <property type="match status" value="1"/>
</dbReference>
<proteinExistence type="predicted"/>
<dbReference type="InterPro" id="IPR004879">
    <property type="entry name" value="Ssp411-like_TRX"/>
</dbReference>
<gene>
    <name evidence="2" type="ORF">U27_02043</name>
</gene>
<name>A0A0S6W9Q8_VECG1</name>
<dbReference type="InterPro" id="IPR012341">
    <property type="entry name" value="6hp_glycosidase-like_sf"/>
</dbReference>
<dbReference type="InterPro" id="IPR036249">
    <property type="entry name" value="Thioredoxin-like_sf"/>
</dbReference>
<protein>
    <recommendedName>
        <fullName evidence="1">Spermatogenesis-associated protein 20-like TRX domain-containing protein</fullName>
    </recommendedName>
</protein>
<dbReference type="HOGENOM" id="CLU_014051_4_1_0"/>
<keyword evidence="3" id="KW-1185">Reference proteome</keyword>
<dbReference type="EMBL" id="DF820463">
    <property type="protein sequence ID" value="GAK55211.1"/>
    <property type="molecule type" value="Genomic_DNA"/>
</dbReference>
<organism evidence="2">
    <name type="scientific">Vecturithrix granuli</name>
    <dbReference type="NCBI Taxonomy" id="1499967"/>
    <lineage>
        <taxon>Bacteria</taxon>
        <taxon>Candidatus Moduliflexota</taxon>
        <taxon>Candidatus Vecturitrichia</taxon>
        <taxon>Candidatus Vecturitrichales</taxon>
        <taxon>Candidatus Vecturitrichaceae</taxon>
        <taxon>Candidatus Vecturithrix</taxon>
    </lineage>
</organism>
<evidence type="ECO:0000313" key="2">
    <source>
        <dbReference type="EMBL" id="GAK55211.1"/>
    </source>
</evidence>
<dbReference type="SUPFAM" id="SSF48208">
    <property type="entry name" value="Six-hairpin glycosidases"/>
    <property type="match status" value="1"/>
</dbReference>
<evidence type="ECO:0000259" key="1">
    <source>
        <dbReference type="Pfam" id="PF03190"/>
    </source>
</evidence>